<evidence type="ECO:0000313" key="1">
    <source>
        <dbReference type="EMBL" id="OQR96707.1"/>
    </source>
</evidence>
<gene>
    <name evidence="1" type="ORF">ACHHYP_13765</name>
</gene>
<proteinExistence type="predicted"/>
<protein>
    <submittedName>
        <fullName evidence="1">Uncharacterized protein</fullName>
    </submittedName>
</protein>
<sequence>MPVTRVGYFLVRSEQRPTMSSSTSLSNVALGRKLIEELRTMGAAVPEEFVRVQDMLEAVEKNSMQVAANIAEARRDKSHARLKGNEALLKEQSDLFEKISASYKALATNEDWVKK</sequence>
<keyword evidence="2" id="KW-1185">Reference proteome</keyword>
<dbReference type="AlphaFoldDB" id="A0A1V9ZFI1"/>
<reference evidence="1 2" key="1">
    <citation type="journal article" date="2014" name="Genome Biol. Evol.">
        <title>The secreted proteins of Achlya hypogyna and Thraustotheca clavata identify the ancestral oomycete secretome and reveal gene acquisitions by horizontal gene transfer.</title>
        <authorList>
            <person name="Misner I."/>
            <person name="Blouin N."/>
            <person name="Leonard G."/>
            <person name="Richards T.A."/>
            <person name="Lane C.E."/>
        </authorList>
    </citation>
    <scope>NUCLEOTIDE SEQUENCE [LARGE SCALE GENOMIC DNA]</scope>
    <source>
        <strain evidence="1 2">ATCC 48635</strain>
    </source>
</reference>
<name>A0A1V9ZFI1_ACHHY</name>
<organism evidence="1 2">
    <name type="scientific">Achlya hypogyna</name>
    <name type="common">Oomycete</name>
    <name type="synonym">Protoachlya hypogyna</name>
    <dbReference type="NCBI Taxonomy" id="1202772"/>
    <lineage>
        <taxon>Eukaryota</taxon>
        <taxon>Sar</taxon>
        <taxon>Stramenopiles</taxon>
        <taxon>Oomycota</taxon>
        <taxon>Saprolegniomycetes</taxon>
        <taxon>Saprolegniales</taxon>
        <taxon>Achlyaceae</taxon>
        <taxon>Achlya</taxon>
    </lineage>
</organism>
<dbReference type="Proteomes" id="UP000243579">
    <property type="component" value="Unassembled WGS sequence"/>
</dbReference>
<evidence type="ECO:0000313" key="2">
    <source>
        <dbReference type="Proteomes" id="UP000243579"/>
    </source>
</evidence>
<comment type="caution">
    <text evidence="1">The sequence shown here is derived from an EMBL/GenBank/DDBJ whole genome shotgun (WGS) entry which is preliminary data.</text>
</comment>
<accession>A0A1V9ZFI1</accession>
<dbReference type="OrthoDB" id="67882at2759"/>
<dbReference type="EMBL" id="JNBR01000132">
    <property type="protein sequence ID" value="OQR96707.1"/>
    <property type="molecule type" value="Genomic_DNA"/>
</dbReference>